<evidence type="ECO:0000256" key="5">
    <source>
        <dbReference type="SAM" id="Phobius"/>
    </source>
</evidence>
<dbReference type="AlphaFoldDB" id="A0A094K2X3"/>
<dbReference type="PRINTS" id="PR00260">
    <property type="entry name" value="CHEMTRNSDUCR"/>
</dbReference>
<dbReference type="SMART" id="SM00283">
    <property type="entry name" value="MA"/>
    <property type="match status" value="1"/>
</dbReference>
<keyword evidence="5" id="KW-0472">Membrane</keyword>
<dbReference type="STRING" id="1515746.HR45_01165"/>
<evidence type="ECO:0000256" key="2">
    <source>
        <dbReference type="ARBA" id="ARBA00023224"/>
    </source>
</evidence>
<dbReference type="Pfam" id="PF12729">
    <property type="entry name" value="4HB_MCP_1"/>
    <property type="match status" value="1"/>
</dbReference>
<dbReference type="RefSeq" id="WP_037438852.1">
    <property type="nucleotide sequence ID" value="NZ_JPEO01000001.1"/>
</dbReference>
<organism evidence="8 9">
    <name type="scientific">Shewanella mangrovi</name>
    <dbReference type="NCBI Taxonomy" id="1515746"/>
    <lineage>
        <taxon>Bacteria</taxon>
        <taxon>Pseudomonadati</taxon>
        <taxon>Pseudomonadota</taxon>
        <taxon>Gammaproteobacteria</taxon>
        <taxon>Alteromonadales</taxon>
        <taxon>Shewanellaceae</taxon>
        <taxon>Shewanella</taxon>
    </lineage>
</organism>
<gene>
    <name evidence="8" type="ORF">HR45_01165</name>
</gene>
<dbReference type="SMART" id="SM00304">
    <property type="entry name" value="HAMP"/>
    <property type="match status" value="2"/>
</dbReference>
<dbReference type="Proteomes" id="UP000029264">
    <property type="component" value="Unassembled WGS sequence"/>
</dbReference>
<dbReference type="OrthoDB" id="7054443at2"/>
<evidence type="ECO:0000313" key="9">
    <source>
        <dbReference type="Proteomes" id="UP000029264"/>
    </source>
</evidence>
<accession>A0A094K2X3</accession>
<dbReference type="InterPro" id="IPR024478">
    <property type="entry name" value="HlyB_4HB_MCP"/>
</dbReference>
<comment type="similarity">
    <text evidence="3">Belongs to the methyl-accepting chemotaxis (MCP) protein family.</text>
</comment>
<dbReference type="Gene3D" id="1.10.287.950">
    <property type="entry name" value="Methyl-accepting chemotaxis protein"/>
    <property type="match status" value="1"/>
</dbReference>
<keyword evidence="5" id="KW-0812">Transmembrane</keyword>
<dbReference type="PROSITE" id="PS50111">
    <property type="entry name" value="CHEMOTAXIS_TRANSDUC_2"/>
    <property type="match status" value="1"/>
</dbReference>
<evidence type="ECO:0000259" key="6">
    <source>
        <dbReference type="PROSITE" id="PS50111"/>
    </source>
</evidence>
<dbReference type="GO" id="GO:0016020">
    <property type="term" value="C:membrane"/>
    <property type="evidence" value="ECO:0007669"/>
    <property type="project" value="UniProtKB-SubCell"/>
</dbReference>
<dbReference type="InterPro" id="IPR004090">
    <property type="entry name" value="Chemotax_Me-accpt_rcpt"/>
</dbReference>
<evidence type="ECO:0000256" key="1">
    <source>
        <dbReference type="ARBA" id="ARBA00004370"/>
    </source>
</evidence>
<reference evidence="8 9" key="1">
    <citation type="submission" date="2014-06" db="EMBL/GenBank/DDBJ databases">
        <title>Shewanella sp. YQH10.</title>
        <authorList>
            <person name="Liu Y."/>
            <person name="Zeng R."/>
        </authorList>
    </citation>
    <scope>NUCLEOTIDE SEQUENCE [LARGE SCALE GENOMIC DNA]</scope>
    <source>
        <strain evidence="8 9">YQH10</strain>
    </source>
</reference>
<keyword evidence="9" id="KW-1185">Reference proteome</keyword>
<feature type="domain" description="Methyl-accepting transducer" evidence="6">
    <location>
        <begin position="270"/>
        <end position="506"/>
    </location>
</feature>
<dbReference type="Pfam" id="PF00015">
    <property type="entry name" value="MCPsignal"/>
    <property type="match status" value="1"/>
</dbReference>
<dbReference type="CDD" id="cd11386">
    <property type="entry name" value="MCP_signal"/>
    <property type="match status" value="1"/>
</dbReference>
<comment type="caution">
    <text evidence="8">The sequence shown here is derived from an EMBL/GenBank/DDBJ whole genome shotgun (WGS) entry which is preliminary data.</text>
</comment>
<proteinExistence type="inferred from homology"/>
<dbReference type="Pfam" id="PF00672">
    <property type="entry name" value="HAMP"/>
    <property type="match status" value="1"/>
</dbReference>
<dbReference type="SUPFAM" id="SSF58104">
    <property type="entry name" value="Methyl-accepting chemotaxis protein (MCP) signaling domain"/>
    <property type="match status" value="1"/>
</dbReference>
<evidence type="ECO:0000313" key="8">
    <source>
        <dbReference type="EMBL" id="KFZ39036.1"/>
    </source>
</evidence>
<dbReference type="InterPro" id="IPR004089">
    <property type="entry name" value="MCPsignal_dom"/>
</dbReference>
<keyword evidence="2 4" id="KW-0807">Transducer</keyword>
<feature type="domain" description="HAMP" evidence="7">
    <location>
        <begin position="211"/>
        <end position="265"/>
    </location>
</feature>
<dbReference type="InterPro" id="IPR003660">
    <property type="entry name" value="HAMP_dom"/>
</dbReference>
<keyword evidence="5" id="KW-1133">Transmembrane helix</keyword>
<dbReference type="PROSITE" id="PS50885">
    <property type="entry name" value="HAMP"/>
    <property type="match status" value="1"/>
</dbReference>
<dbReference type="PANTHER" id="PTHR32089:SF120">
    <property type="entry name" value="METHYL-ACCEPTING CHEMOTAXIS PROTEIN TLPQ"/>
    <property type="match status" value="1"/>
</dbReference>
<name>A0A094K2X3_9GAMM</name>
<comment type="subcellular location">
    <subcellularLocation>
        <location evidence="1">Membrane</location>
    </subcellularLocation>
</comment>
<feature type="transmembrane region" description="Helical" evidence="5">
    <location>
        <begin position="189"/>
        <end position="210"/>
    </location>
</feature>
<protein>
    <submittedName>
        <fullName evidence="8">Chemotaxis protein</fullName>
    </submittedName>
</protein>
<dbReference type="GO" id="GO:0006935">
    <property type="term" value="P:chemotaxis"/>
    <property type="evidence" value="ECO:0007669"/>
    <property type="project" value="InterPro"/>
</dbReference>
<dbReference type="EMBL" id="JPEO01000001">
    <property type="protein sequence ID" value="KFZ39036.1"/>
    <property type="molecule type" value="Genomic_DNA"/>
</dbReference>
<evidence type="ECO:0000259" key="7">
    <source>
        <dbReference type="PROSITE" id="PS50885"/>
    </source>
</evidence>
<feature type="transmembrane region" description="Helical" evidence="5">
    <location>
        <begin position="12"/>
        <end position="34"/>
    </location>
</feature>
<evidence type="ECO:0000256" key="4">
    <source>
        <dbReference type="PROSITE-ProRule" id="PRU00284"/>
    </source>
</evidence>
<dbReference type="PANTHER" id="PTHR32089">
    <property type="entry name" value="METHYL-ACCEPTING CHEMOTAXIS PROTEIN MCPB"/>
    <property type="match status" value="1"/>
</dbReference>
<sequence length="542" mass="58045">MVLRNLSVGKKIWGSFALVFIIFVAISVVMSVSLSKLEANVETISTESLPSISTLKTIQVILTDIRKDEFSLIPNAKDSRLGEWLTDLEQKRGLLTAKIQDYEALSLSAAEQQALANFKQDWQSYRTATAQYNQYLADGNLQRANEVVLNSFGQYVSAIESLNDAVKVNEVAITDIEQTVKQRLTTTSWVAGVGGLLVVVVIIVASMGLIHSIRQPVQHALTLASAIANGKLNNVLDDNSLSQDELGSLLRQIGRMQTNLNDLVTEVNDATIQLTSAVEEVSAISSQTAAGMQSQQLELSSVASAMTEMQAAVAEVAQNTEQAADAANGSSGMAQQGSRTLNQMIDVISNVSATIDESGRLATELENSSNDINMVVDVIGGIAEQTNLLALNAAIEAARAGEQGRGFAVVADEVRSLAQRTQESTKQIVDIVEQLQQKSKLMGRSSEQCRDGIVACVDQAQHASTQIGEIEQSVNDIANMSTQIATACSEQNAVSEDLNRSVEQINAASNEMAEGASQTAIACGEISKLAHGLKDRLAKFEL</sequence>
<dbReference type="eggNOG" id="COG0840">
    <property type="taxonomic scope" value="Bacteria"/>
</dbReference>
<dbReference type="GO" id="GO:0004888">
    <property type="term" value="F:transmembrane signaling receptor activity"/>
    <property type="evidence" value="ECO:0007669"/>
    <property type="project" value="InterPro"/>
</dbReference>
<evidence type="ECO:0000256" key="3">
    <source>
        <dbReference type="ARBA" id="ARBA00029447"/>
    </source>
</evidence>
<dbReference type="FunFam" id="1.10.287.950:FF:000001">
    <property type="entry name" value="Methyl-accepting chemotaxis sensory transducer"/>
    <property type="match status" value="1"/>
</dbReference>
<dbReference type="GO" id="GO:0007165">
    <property type="term" value="P:signal transduction"/>
    <property type="evidence" value="ECO:0007669"/>
    <property type="project" value="UniProtKB-KW"/>
</dbReference>